<reference evidence="1 2" key="1">
    <citation type="submission" date="2018-10" db="EMBL/GenBank/DDBJ databases">
        <title>Genomic Encyclopedia of Type Strains, Phase IV (KMG-IV): sequencing the most valuable type-strain genomes for metagenomic binning, comparative biology and taxonomic classification.</title>
        <authorList>
            <person name="Goeker M."/>
        </authorList>
    </citation>
    <scope>NUCLEOTIDE SEQUENCE [LARGE SCALE GENOMIC DNA]</scope>
    <source>
        <strain evidence="1 2">DSM 25080</strain>
    </source>
</reference>
<dbReference type="EMBL" id="REFJ01000001">
    <property type="protein sequence ID" value="RMA82295.1"/>
    <property type="molecule type" value="Genomic_DNA"/>
</dbReference>
<name>A0A3M0AI79_9GAMM</name>
<protein>
    <submittedName>
        <fullName evidence="1">Galactose mutarotase-like enzyme</fullName>
    </submittedName>
</protein>
<accession>A0A3M0AI79</accession>
<dbReference type="GO" id="GO:0030246">
    <property type="term" value="F:carbohydrate binding"/>
    <property type="evidence" value="ECO:0007669"/>
    <property type="project" value="InterPro"/>
</dbReference>
<dbReference type="OrthoDB" id="9808779at2"/>
<dbReference type="InterPro" id="IPR011013">
    <property type="entry name" value="Gal_mutarotase_sf_dom"/>
</dbReference>
<keyword evidence="2" id="KW-1185">Reference proteome</keyword>
<dbReference type="CDD" id="cd09024">
    <property type="entry name" value="Aldose_epim_lacX"/>
    <property type="match status" value="1"/>
</dbReference>
<dbReference type="InterPro" id="IPR014718">
    <property type="entry name" value="GH-type_carb-bd"/>
</dbReference>
<organism evidence="1 2">
    <name type="scientific">Umboniibacter marinipuniceus</name>
    <dbReference type="NCBI Taxonomy" id="569599"/>
    <lineage>
        <taxon>Bacteria</taxon>
        <taxon>Pseudomonadati</taxon>
        <taxon>Pseudomonadota</taxon>
        <taxon>Gammaproteobacteria</taxon>
        <taxon>Cellvibrionales</taxon>
        <taxon>Cellvibrionaceae</taxon>
        <taxon>Umboniibacter</taxon>
    </lineage>
</organism>
<dbReference type="SUPFAM" id="SSF74650">
    <property type="entry name" value="Galactose mutarotase-like"/>
    <property type="match status" value="1"/>
</dbReference>
<gene>
    <name evidence="1" type="ORF">DFR27_0243</name>
</gene>
<dbReference type="PANTHER" id="PTHR11122">
    <property type="entry name" value="APOSPORY-ASSOCIATED PROTEIN C-RELATED"/>
    <property type="match status" value="1"/>
</dbReference>
<dbReference type="AlphaFoldDB" id="A0A3M0AI79"/>
<proteinExistence type="predicted"/>
<dbReference type="InterPro" id="IPR037481">
    <property type="entry name" value="LacX"/>
</dbReference>
<dbReference type="GO" id="GO:0016853">
    <property type="term" value="F:isomerase activity"/>
    <property type="evidence" value="ECO:0007669"/>
    <property type="project" value="InterPro"/>
</dbReference>
<comment type="caution">
    <text evidence="1">The sequence shown here is derived from an EMBL/GenBank/DDBJ whole genome shotgun (WGS) entry which is preliminary data.</text>
</comment>
<dbReference type="Gene3D" id="2.70.98.10">
    <property type="match status" value="1"/>
</dbReference>
<dbReference type="PANTHER" id="PTHR11122:SF13">
    <property type="entry name" value="GLUCOSE-6-PHOSPHATE 1-EPIMERASE"/>
    <property type="match status" value="1"/>
</dbReference>
<evidence type="ECO:0000313" key="1">
    <source>
        <dbReference type="EMBL" id="RMA82295.1"/>
    </source>
</evidence>
<dbReference type="InterPro" id="IPR008183">
    <property type="entry name" value="Aldose_1/G6P_1-epimerase"/>
</dbReference>
<dbReference type="Proteomes" id="UP000267187">
    <property type="component" value="Unassembled WGS sequence"/>
</dbReference>
<evidence type="ECO:0000313" key="2">
    <source>
        <dbReference type="Proteomes" id="UP000267187"/>
    </source>
</evidence>
<dbReference type="RefSeq" id="WP_121875636.1">
    <property type="nucleotide sequence ID" value="NZ_REFJ01000001.1"/>
</dbReference>
<sequence>MLTYIESDTLRVGIRHLGAELASLVTIEGNREYIWQADPAIWDGSAPILFPITGVLREGHVLIDDKPCEIPKHGFCRSRNFDLVSQSKSYCKFRTTHDDETLSYYPFEFALEVEFSLSNEGLAVAYTLTNTGSRALLFSIGSHPALMLPSADVSAYELAVDTSEPLTISSVTETGLVEPDTIPLARNQNDAIQLTPSLFNNDALVFIDSPIRAVTLRDLEGNAHWRMHWEHTPHLGIWAKPNAPYVCIEPWQSYADSGTSSINFADKAGIQRLAAGDVSTDGYTIEIVGCE</sequence>
<dbReference type="Pfam" id="PF01263">
    <property type="entry name" value="Aldose_epim"/>
    <property type="match status" value="1"/>
</dbReference>
<dbReference type="GO" id="GO:0005975">
    <property type="term" value="P:carbohydrate metabolic process"/>
    <property type="evidence" value="ECO:0007669"/>
    <property type="project" value="InterPro"/>
</dbReference>